<dbReference type="GO" id="GO:0016887">
    <property type="term" value="F:ATP hydrolysis activity"/>
    <property type="evidence" value="ECO:0007669"/>
    <property type="project" value="InterPro"/>
</dbReference>
<comment type="subcellular location">
    <subcellularLocation>
        <location evidence="1">Cell membrane</location>
        <topology evidence="1">Multi-pass membrane protein</topology>
    </subcellularLocation>
</comment>
<evidence type="ECO:0000256" key="4">
    <source>
        <dbReference type="ARBA" id="ARBA00023136"/>
    </source>
</evidence>
<gene>
    <name evidence="8" type="ORF">DI626_09850</name>
</gene>
<dbReference type="InterPro" id="IPR003439">
    <property type="entry name" value="ABC_transporter-like_ATP-bd"/>
</dbReference>
<dbReference type="GO" id="GO:0005524">
    <property type="term" value="F:ATP binding"/>
    <property type="evidence" value="ECO:0007669"/>
    <property type="project" value="InterPro"/>
</dbReference>
<feature type="transmembrane region" description="Helical" evidence="5">
    <location>
        <begin position="24"/>
        <end position="46"/>
    </location>
</feature>
<dbReference type="PROSITE" id="PS50929">
    <property type="entry name" value="ABC_TM1F"/>
    <property type="match status" value="1"/>
</dbReference>
<dbReference type="InterPro" id="IPR011527">
    <property type="entry name" value="ABC1_TM_dom"/>
</dbReference>
<evidence type="ECO:0000259" key="6">
    <source>
        <dbReference type="PROSITE" id="PS50893"/>
    </source>
</evidence>
<dbReference type="GO" id="GO:0034040">
    <property type="term" value="F:ATPase-coupled lipid transmembrane transporter activity"/>
    <property type="evidence" value="ECO:0007669"/>
    <property type="project" value="TreeGrafter"/>
</dbReference>
<keyword evidence="4 5" id="KW-0472">Membrane</keyword>
<dbReference type="SUPFAM" id="SSF52540">
    <property type="entry name" value="P-loop containing nucleoside triphosphate hydrolases"/>
    <property type="match status" value="1"/>
</dbReference>
<dbReference type="Proteomes" id="UP000249557">
    <property type="component" value="Unassembled WGS sequence"/>
</dbReference>
<feature type="transmembrane region" description="Helical" evidence="5">
    <location>
        <begin position="250"/>
        <end position="283"/>
    </location>
</feature>
<evidence type="ECO:0000259" key="7">
    <source>
        <dbReference type="PROSITE" id="PS50929"/>
    </source>
</evidence>
<protein>
    <submittedName>
        <fullName evidence="8">ABC transporter</fullName>
    </submittedName>
</protein>
<dbReference type="GO" id="GO:0005886">
    <property type="term" value="C:plasma membrane"/>
    <property type="evidence" value="ECO:0007669"/>
    <property type="project" value="UniProtKB-SubCell"/>
</dbReference>
<evidence type="ECO:0000313" key="9">
    <source>
        <dbReference type="Proteomes" id="UP000249557"/>
    </source>
</evidence>
<feature type="domain" description="ABC transmembrane type-1" evidence="7">
    <location>
        <begin position="24"/>
        <end position="303"/>
    </location>
</feature>
<feature type="transmembrane region" description="Helical" evidence="5">
    <location>
        <begin position="161"/>
        <end position="179"/>
    </location>
</feature>
<dbReference type="PROSITE" id="PS50893">
    <property type="entry name" value="ABC_TRANSPORTER_2"/>
    <property type="match status" value="1"/>
</dbReference>
<dbReference type="Gene3D" id="3.40.50.300">
    <property type="entry name" value="P-loop containing nucleotide triphosphate hydrolases"/>
    <property type="match status" value="1"/>
</dbReference>
<sequence length="572" mass="63530">MIEHIMGDKDILKPDGFRIAKTDLLISSLSINILSLALPAMTLQIYDRILPNQGSGTLAVLVSGVCIAVVLEMLLRLGRAYSMGWAGAAYEHRLSCKAMDHILKSDLSVPMEYAIGEKLNRLASIGKLKDFYDGYSLITIFDLLFVPVFIVLTIYISGPLAIVPVAALMIFTVVSFMHGRKIRQALVSRDKVDDKRYDFLIESLEGVHSIKSFGLENIFTRRYEAYEERSTLANYDVTLRSARTFDTAAVISNVMIAGVIGLGAVLALEGIISTGALIATILLSGRIMMPVQKALALWTKYQDYVLARQKVESLFDAPLHPVIHQPALPAEREGKLQIKNLSFKRKEDEPWLLKDMNLSLERGDFLSIASNDSAALSSLLDLISGIYAPTAGEVLVDGVNILAYPPTELINHVGYIQSEGVIFRGTIRDNLTCFGQIPAEKVQEMAALFQIDRDIAALPSGFDTYLNGNAMDTITPGLKQRISMVRVLAPKPRLIIYDNADRSLDRAGYNLVYNLLGRLSGKATMIVCSDDRNITSQATRHLFLNKGVLQEISHQNLNEHNRKYKEMSRERF</sequence>
<dbReference type="GO" id="GO:0140359">
    <property type="term" value="F:ABC-type transporter activity"/>
    <property type="evidence" value="ECO:0007669"/>
    <property type="project" value="InterPro"/>
</dbReference>
<dbReference type="AlphaFoldDB" id="A0A2W5BN24"/>
<reference evidence="8 9" key="1">
    <citation type="submission" date="2017-08" db="EMBL/GenBank/DDBJ databases">
        <title>Infants hospitalized years apart are colonized by the same room-sourced microbial strains.</title>
        <authorList>
            <person name="Brooks B."/>
            <person name="Olm M.R."/>
            <person name="Firek B.A."/>
            <person name="Baker R."/>
            <person name="Thomas B.C."/>
            <person name="Morowitz M.J."/>
            <person name="Banfield J.F."/>
        </authorList>
    </citation>
    <scope>NUCLEOTIDE SEQUENCE [LARGE SCALE GENOMIC DNA]</scope>
    <source>
        <strain evidence="8">S2_018_000_R2_104</strain>
    </source>
</reference>
<feature type="domain" description="ABC transporter" evidence="6">
    <location>
        <begin position="336"/>
        <end position="571"/>
    </location>
</feature>
<dbReference type="Pfam" id="PF00664">
    <property type="entry name" value="ABC_membrane"/>
    <property type="match status" value="1"/>
</dbReference>
<feature type="transmembrane region" description="Helical" evidence="5">
    <location>
        <begin position="58"/>
        <end position="75"/>
    </location>
</feature>
<organism evidence="8 9">
    <name type="scientific">Micavibrio aeruginosavorus</name>
    <dbReference type="NCBI Taxonomy" id="349221"/>
    <lineage>
        <taxon>Bacteria</taxon>
        <taxon>Pseudomonadati</taxon>
        <taxon>Bdellovibrionota</taxon>
        <taxon>Bdellovibrionia</taxon>
        <taxon>Bdellovibrionales</taxon>
        <taxon>Pseudobdellovibrionaceae</taxon>
        <taxon>Micavibrio</taxon>
    </lineage>
</organism>
<evidence type="ECO:0000313" key="8">
    <source>
        <dbReference type="EMBL" id="PZO82688.1"/>
    </source>
</evidence>
<evidence type="ECO:0000256" key="1">
    <source>
        <dbReference type="ARBA" id="ARBA00004651"/>
    </source>
</evidence>
<proteinExistence type="predicted"/>
<dbReference type="PANTHER" id="PTHR24221:SF248">
    <property type="entry name" value="ABC TRANSPORTER TRANSMEMBRANE REGION"/>
    <property type="match status" value="1"/>
</dbReference>
<keyword evidence="3 5" id="KW-1133">Transmembrane helix</keyword>
<dbReference type="SUPFAM" id="SSF90123">
    <property type="entry name" value="ABC transporter transmembrane region"/>
    <property type="match status" value="1"/>
</dbReference>
<dbReference type="EMBL" id="QFNK01000248">
    <property type="protein sequence ID" value="PZO82688.1"/>
    <property type="molecule type" value="Genomic_DNA"/>
</dbReference>
<dbReference type="InterPro" id="IPR039421">
    <property type="entry name" value="Type_1_exporter"/>
</dbReference>
<comment type="caution">
    <text evidence="8">The sequence shown here is derived from an EMBL/GenBank/DDBJ whole genome shotgun (WGS) entry which is preliminary data.</text>
</comment>
<feature type="transmembrane region" description="Helical" evidence="5">
    <location>
        <begin position="134"/>
        <end position="155"/>
    </location>
</feature>
<dbReference type="Pfam" id="PF00005">
    <property type="entry name" value="ABC_tran"/>
    <property type="match status" value="1"/>
</dbReference>
<dbReference type="PANTHER" id="PTHR24221">
    <property type="entry name" value="ATP-BINDING CASSETTE SUB-FAMILY B"/>
    <property type="match status" value="1"/>
</dbReference>
<keyword evidence="2 5" id="KW-0812">Transmembrane</keyword>
<accession>A0A2W5BN24</accession>
<dbReference type="InterPro" id="IPR036640">
    <property type="entry name" value="ABC1_TM_sf"/>
</dbReference>
<dbReference type="Gene3D" id="1.20.1560.10">
    <property type="entry name" value="ABC transporter type 1, transmembrane domain"/>
    <property type="match status" value="1"/>
</dbReference>
<evidence type="ECO:0000256" key="3">
    <source>
        <dbReference type="ARBA" id="ARBA00022989"/>
    </source>
</evidence>
<evidence type="ECO:0000256" key="2">
    <source>
        <dbReference type="ARBA" id="ARBA00022692"/>
    </source>
</evidence>
<dbReference type="InterPro" id="IPR027417">
    <property type="entry name" value="P-loop_NTPase"/>
</dbReference>
<evidence type="ECO:0000256" key="5">
    <source>
        <dbReference type="SAM" id="Phobius"/>
    </source>
</evidence>
<name>A0A2W5BN24_9BACT</name>